<dbReference type="Pfam" id="PF18946">
    <property type="entry name" value="Apex"/>
    <property type="match status" value="1"/>
</dbReference>
<evidence type="ECO:0008006" key="3">
    <source>
        <dbReference type="Google" id="ProtNLM"/>
    </source>
</evidence>
<comment type="caution">
    <text evidence="2">The sequence shown here is derived from an EMBL/GenBank/DDBJ whole genome shotgun (WGS) entry which is preliminary data.</text>
</comment>
<feature type="region of interest" description="Disordered" evidence="1">
    <location>
        <begin position="37"/>
        <end position="80"/>
    </location>
</feature>
<dbReference type="HOGENOM" id="CLU_2588901_0_0_6"/>
<organism evidence="2">
    <name type="scientific">Xenorhabdus bovienii str. Intermedium</name>
    <dbReference type="NCBI Taxonomy" id="1379677"/>
    <lineage>
        <taxon>Bacteria</taxon>
        <taxon>Pseudomonadati</taxon>
        <taxon>Pseudomonadota</taxon>
        <taxon>Gammaproteobacteria</taxon>
        <taxon>Enterobacterales</taxon>
        <taxon>Morganellaceae</taxon>
        <taxon>Xenorhabdus</taxon>
    </lineage>
</organism>
<sequence length="80" mass="8265">MDGSVCLSLHGDKAVLDTPRFEVNAPETLFTGNVTINGNHAVNGNSDSSGGTIRHNGRNIGDNHQHSGVQTGEGNTGVPL</sequence>
<dbReference type="Proteomes" id="UP000028480">
    <property type="component" value="Unassembled WGS sequence"/>
</dbReference>
<reference evidence="2" key="1">
    <citation type="submission" date="2013-07" db="EMBL/GenBank/DDBJ databases">
        <title>Sub-species coevolution in mutualistic symbiosis.</title>
        <authorList>
            <person name="Murfin K."/>
            <person name="Klassen J."/>
            <person name="Lee M."/>
            <person name="Forst S."/>
            <person name="Stock P."/>
            <person name="Goodrich-Blair H."/>
        </authorList>
    </citation>
    <scope>NUCLEOTIDE SEQUENCE [LARGE SCALE GENOMIC DNA]</scope>
    <source>
        <strain evidence="2">Intermedium</strain>
    </source>
</reference>
<dbReference type="InterPro" id="IPR044033">
    <property type="entry name" value="GpV-like_apex"/>
</dbReference>
<protein>
    <recommendedName>
        <fullName evidence="3">Baseplate assembly protein V</fullName>
    </recommendedName>
</protein>
<accession>A0A077QF75</accession>
<feature type="compositionally biased region" description="Polar residues" evidence="1">
    <location>
        <begin position="37"/>
        <end position="51"/>
    </location>
</feature>
<name>A0A077QF75_XENBV</name>
<gene>
    <name evidence="2" type="ORF">XBI1_1610004</name>
</gene>
<evidence type="ECO:0000256" key="1">
    <source>
        <dbReference type="SAM" id="MobiDB-lite"/>
    </source>
</evidence>
<evidence type="ECO:0000313" key="2">
    <source>
        <dbReference type="EMBL" id="CDH31675.1"/>
    </source>
</evidence>
<dbReference type="EMBL" id="CBTB010000070">
    <property type="protein sequence ID" value="CDH31675.1"/>
    <property type="molecule type" value="Genomic_DNA"/>
</dbReference>
<proteinExistence type="predicted"/>
<dbReference type="AlphaFoldDB" id="A0A077QF75"/>